<feature type="compositionally biased region" description="Polar residues" evidence="9">
    <location>
        <begin position="109"/>
        <end position="122"/>
    </location>
</feature>
<dbReference type="Gene3D" id="1.10.10.60">
    <property type="entry name" value="Homeodomain-like"/>
    <property type="match status" value="1"/>
</dbReference>
<feature type="compositionally biased region" description="Basic and acidic residues" evidence="9">
    <location>
        <begin position="172"/>
        <end position="202"/>
    </location>
</feature>
<feature type="region of interest" description="Disordered" evidence="9">
    <location>
        <begin position="378"/>
        <end position="433"/>
    </location>
</feature>
<dbReference type="Pfam" id="PF07529">
    <property type="entry name" value="HSA"/>
    <property type="match status" value="1"/>
</dbReference>
<evidence type="ECO:0000313" key="12">
    <source>
        <dbReference type="EMBL" id="KEQ63588.1"/>
    </source>
</evidence>
<feature type="compositionally biased region" description="Polar residues" evidence="9">
    <location>
        <begin position="127"/>
        <end position="141"/>
    </location>
</feature>
<evidence type="ECO:0000256" key="8">
    <source>
        <dbReference type="ARBA" id="ARBA00029670"/>
    </source>
</evidence>
<comment type="subcellular location">
    <subcellularLocation>
        <location evidence="1">Nucleus</location>
    </subcellularLocation>
</comment>
<evidence type="ECO:0000259" key="10">
    <source>
        <dbReference type="PROSITE" id="PS50090"/>
    </source>
</evidence>
<evidence type="ECO:0000256" key="6">
    <source>
        <dbReference type="ARBA" id="ARBA00023242"/>
    </source>
</evidence>
<reference evidence="12 13" key="1">
    <citation type="journal article" date="2014" name="BMC Genomics">
        <title>Genome sequencing of four Aureobasidium pullulans varieties: biotechnological potential, stress tolerance, and description of new species.</title>
        <authorList>
            <person name="Gostin Ar C."/>
            <person name="Ohm R.A."/>
            <person name="Kogej T."/>
            <person name="Sonjak S."/>
            <person name="Turk M."/>
            <person name="Zajc J."/>
            <person name="Zalar P."/>
            <person name="Grube M."/>
            <person name="Sun H."/>
            <person name="Han J."/>
            <person name="Sharma A."/>
            <person name="Chiniquy J."/>
            <person name="Ngan C.Y."/>
            <person name="Lipzen A."/>
            <person name="Barry K."/>
            <person name="Grigoriev I.V."/>
            <person name="Gunde-Cimerman N."/>
        </authorList>
    </citation>
    <scope>NUCLEOTIDE SEQUENCE [LARGE SCALE GENOMIC DNA]</scope>
    <source>
        <strain evidence="12 13">CBS 110374</strain>
    </source>
</reference>
<evidence type="ECO:0000256" key="4">
    <source>
        <dbReference type="ARBA" id="ARBA00022853"/>
    </source>
</evidence>
<feature type="domain" description="HSA" evidence="11">
    <location>
        <begin position="524"/>
        <end position="598"/>
    </location>
</feature>
<dbReference type="GO" id="GO:0003682">
    <property type="term" value="F:chromatin binding"/>
    <property type="evidence" value="ECO:0007669"/>
    <property type="project" value="TreeGrafter"/>
</dbReference>
<dbReference type="Pfam" id="PF13921">
    <property type="entry name" value="Myb_DNA-bind_6"/>
    <property type="match status" value="1"/>
</dbReference>
<feature type="region of interest" description="Disordered" evidence="9">
    <location>
        <begin position="127"/>
        <end position="236"/>
    </location>
</feature>
<dbReference type="GO" id="GO:0006325">
    <property type="term" value="P:chromatin organization"/>
    <property type="evidence" value="ECO:0007669"/>
    <property type="project" value="UniProtKB-KW"/>
</dbReference>
<feature type="region of interest" description="Disordered" evidence="9">
    <location>
        <begin position="103"/>
        <end position="122"/>
    </location>
</feature>
<evidence type="ECO:0000256" key="2">
    <source>
        <dbReference type="ARBA" id="ARBA00008913"/>
    </source>
</evidence>
<feature type="compositionally biased region" description="Low complexity" evidence="9">
    <location>
        <begin position="1298"/>
        <end position="1313"/>
    </location>
</feature>
<feature type="region of interest" description="Disordered" evidence="9">
    <location>
        <begin position="1242"/>
        <end position="1434"/>
    </location>
</feature>
<feature type="compositionally biased region" description="Polar residues" evidence="9">
    <location>
        <begin position="1400"/>
        <end position="1423"/>
    </location>
</feature>
<dbReference type="EMBL" id="KL584831">
    <property type="protein sequence ID" value="KEQ63588.1"/>
    <property type="molecule type" value="Genomic_DNA"/>
</dbReference>
<dbReference type="HOGENOM" id="CLU_001331_1_0_1"/>
<dbReference type="InterPro" id="IPR001005">
    <property type="entry name" value="SANT/Myb"/>
</dbReference>
<dbReference type="InterPro" id="IPR014012">
    <property type="entry name" value="HSA_dom"/>
</dbReference>
<feature type="region of interest" description="Disordered" evidence="9">
    <location>
        <begin position="1013"/>
        <end position="1110"/>
    </location>
</feature>
<feature type="compositionally biased region" description="Basic and acidic residues" evidence="9">
    <location>
        <begin position="968"/>
        <end position="980"/>
    </location>
</feature>
<feature type="compositionally biased region" description="Basic and acidic residues" evidence="9">
    <location>
        <begin position="745"/>
        <end position="754"/>
    </location>
</feature>
<dbReference type="SMART" id="SM00717">
    <property type="entry name" value="SANT"/>
    <property type="match status" value="1"/>
</dbReference>
<feature type="compositionally biased region" description="Polar residues" evidence="9">
    <location>
        <begin position="1151"/>
        <end position="1181"/>
    </location>
</feature>
<feature type="compositionally biased region" description="Polar residues" evidence="9">
    <location>
        <begin position="1371"/>
        <end position="1388"/>
    </location>
</feature>
<gene>
    <name evidence="12" type="ORF">M437DRAFT_74830</name>
</gene>
<evidence type="ECO:0000256" key="1">
    <source>
        <dbReference type="ARBA" id="ARBA00004123"/>
    </source>
</evidence>
<dbReference type="RefSeq" id="XP_040880611.1">
    <property type="nucleotide sequence ID" value="XM_041026311.1"/>
</dbReference>
<evidence type="ECO:0000256" key="9">
    <source>
        <dbReference type="SAM" id="MobiDB-lite"/>
    </source>
</evidence>
<evidence type="ECO:0000256" key="5">
    <source>
        <dbReference type="ARBA" id="ARBA00023204"/>
    </source>
</evidence>
<sequence length="1434" mass="158275">MSLARLRDGPLSERRTARAASLTKRAARLRALNQITQSITEHCGLPPALNLDFDSLPSPPHTPSEDVLLNSADLEKGLYFQDSLLPFSLDAIEQNPAIKALARQHAPPSLNSGDIDSQSHATAPITNSDTIASSQDPSVSENVDLARASDDSPVNPPGRETQRHRPRTVHLPPKEVQEERFREKQLRQEARRRDAAESDRAQGEAASSPTSTAGAPSMATPLPGGHSPLTSTDEDATTVNQTVAKPPSLQPSAEEILAKEQHDKLLQSQKEIAYQEALGHEDDSPDVQLRLEQEQAAKASRDASLNAKPSMIDSSNNVNATIPASDGTQSVAPAQAHSTSPPVSVSATSQKKRAPRPSLVNIMPPRDPALANAVVETSSPVRVQSTSEVNESTRLSHPASKRAHTTGEVSKVKPEQSIVRRQRAVKDEPQSPGSLRCAELMKREGYNALKGVSAELTRDYLEPLYRIQVHEPPNGRPLHELLQKASKAVTTTEQFAGYHERQDQRILRRIYQLQNANRWSLRQMQPCAEPAAPKTHMDHLMAEMKWMRTDFRQERKMKRATAKFFAEQCTDWCRADKETRRSMQVKLKSVEALRQDTAVPHSPAESNLENSERNSQGAQSPPGLDNDVESSVEDFDMPRTPQYATVVPSSFFSAINMDTETFHMKDNEVLHSAIADLPLLTPFDEDEDSAHLTIKRPTPAVSKFCSAKLMIDVSGPPKKRSRYDYSDEDDAMEEPSLPAAKRPRASQDDSGLRPEQTDVALFEPENKLLRSRLHQNTAFRPPSEFQMPSSQFYEFRTASQWTEEDQQTLRRLAKEYSFNWSLIADNLSLSSRFTSASDRRTPWECFERWVELESLPNEMRKTLYFKTWNQRLEGANRNNEAKYQQQMAQLAQTPGQPPTIMRKKTTPFKVDKRRQNRYLHMVDAMRKLARKREQQAHKQAEAQKAAHMRKQHENAAPKNGIPTPQEFSKMRQERDVQVHARQERYREQMLVQQRVCRLSSFDPLPVLTSLQQAQMQRNGQMPTQQAHPNANPHNRTGPNMPHPQNSQTQPGGPQQMNHQGLPNGQIPSAAAQGGAHLNNPQMGMRGGIPQAQMQPNMRPVANGQAHGTPDGMQQRVLEAQRANQLKMNGQQYQMAPPNRASPGGMHPPNGVGNQSAMNGMQNIRTPGPQNQNHQSTANGNAVASPHMPPPPTPTNQSQQSQQLANGLVPNITSITHQLQAQFPQASAEKIQELATERLRQIHLQGQHQQSHQQARQSALSAAAGTHAANIAPNGSPAYSQNQAAFHQNNGGGQHTAFNTNGNNTTGNAGNPAAQQYAAGMRQRVLAQQSQMQHQNSSIQNSGSPRVAQASPVPGMAVPSPNMAPAHPAQSMPLNANNRTPTPQMTRLGSGQGAAAPGTPQPGSQLQQTSSAMQRQSPVVQQASPRPVSAGVARQ</sequence>
<dbReference type="GeneID" id="63919684"/>
<keyword evidence="4" id="KW-0156">Chromatin regulator</keyword>
<dbReference type="GO" id="GO:0005634">
    <property type="term" value="C:nucleus"/>
    <property type="evidence" value="ECO:0007669"/>
    <property type="project" value="UniProtKB-SubCell"/>
</dbReference>
<feature type="region of interest" description="Disordered" evidence="9">
    <location>
        <begin position="1136"/>
        <end position="1203"/>
    </location>
</feature>
<feature type="compositionally biased region" description="Polar residues" evidence="9">
    <location>
        <begin position="1325"/>
        <end position="1343"/>
    </location>
</feature>
<dbReference type="PROSITE" id="PS51204">
    <property type="entry name" value="HSA"/>
    <property type="match status" value="1"/>
</dbReference>
<evidence type="ECO:0000256" key="7">
    <source>
        <dbReference type="ARBA" id="ARBA00025178"/>
    </source>
</evidence>
<dbReference type="GO" id="GO:0006281">
    <property type="term" value="P:DNA repair"/>
    <property type="evidence" value="ECO:0007669"/>
    <property type="project" value="UniProtKB-KW"/>
</dbReference>
<keyword evidence="3" id="KW-0227">DNA damage</keyword>
<feature type="compositionally biased region" description="Low complexity" evidence="9">
    <location>
        <begin position="205"/>
        <end position="221"/>
    </location>
</feature>
<feature type="compositionally biased region" description="Polar residues" evidence="9">
    <location>
        <begin position="604"/>
        <end position="619"/>
    </location>
</feature>
<keyword evidence="6" id="KW-0539">Nucleus</keyword>
<feature type="compositionally biased region" description="Polar residues" evidence="9">
    <location>
        <begin position="1276"/>
        <end position="1288"/>
    </location>
</feature>
<feature type="compositionally biased region" description="Basic and acidic residues" evidence="9">
    <location>
        <begin position="929"/>
        <end position="941"/>
    </location>
</feature>
<keyword evidence="13" id="KW-1185">Reference proteome</keyword>
<feature type="compositionally biased region" description="Polar residues" evidence="9">
    <location>
        <begin position="1013"/>
        <end position="1066"/>
    </location>
</feature>
<evidence type="ECO:0000256" key="3">
    <source>
        <dbReference type="ARBA" id="ARBA00022763"/>
    </source>
</evidence>
<comment type="function">
    <text evidence="7">Component of the NuA4 histone acetyltransferase complex which is involved in transcriptional activation of selected genes principally by acetylation of nucleosomal histone H4 and H2A. The NuA4 complex is also involved in DNA repair.</text>
</comment>
<dbReference type="CDD" id="cd00167">
    <property type="entry name" value="SANT"/>
    <property type="match status" value="1"/>
</dbReference>
<feature type="compositionally biased region" description="Low complexity" evidence="9">
    <location>
        <begin position="1242"/>
        <end position="1268"/>
    </location>
</feature>
<feature type="compositionally biased region" description="Polar residues" evidence="9">
    <location>
        <begin position="378"/>
        <end position="395"/>
    </location>
</feature>
<feature type="compositionally biased region" description="Low complexity" evidence="9">
    <location>
        <begin position="336"/>
        <end position="349"/>
    </location>
</feature>
<dbReference type="Proteomes" id="UP000030672">
    <property type="component" value="Unassembled WGS sequence"/>
</dbReference>
<protein>
    <recommendedName>
        <fullName evidence="8">Vacuolar import and degradation protein 21</fullName>
    </recommendedName>
</protein>
<dbReference type="STRING" id="1043003.A0A074VT35"/>
<dbReference type="SUPFAM" id="SSF46689">
    <property type="entry name" value="Homeodomain-like"/>
    <property type="match status" value="1"/>
</dbReference>
<dbReference type="InterPro" id="IPR009057">
    <property type="entry name" value="Homeodomain-like_sf"/>
</dbReference>
<accession>A0A074VT35</accession>
<feature type="compositionally biased region" description="Polar residues" evidence="9">
    <location>
        <begin position="312"/>
        <end position="332"/>
    </location>
</feature>
<evidence type="ECO:0000313" key="13">
    <source>
        <dbReference type="Proteomes" id="UP000030672"/>
    </source>
</evidence>
<comment type="similarity">
    <text evidence="2">Belongs to the EAF1 family.</text>
</comment>
<dbReference type="PANTHER" id="PTHR46459">
    <property type="entry name" value="E1A-BINDING PROTEIN P400-RELATED"/>
    <property type="match status" value="1"/>
</dbReference>
<dbReference type="PANTHER" id="PTHR46459:SF1">
    <property type="entry name" value="E1A-BINDING PROTEIN P400"/>
    <property type="match status" value="1"/>
</dbReference>
<feature type="domain" description="Myb-like" evidence="10">
    <location>
        <begin position="799"/>
        <end position="853"/>
    </location>
</feature>
<keyword evidence="5" id="KW-0234">DNA repair</keyword>
<dbReference type="PROSITE" id="PS50090">
    <property type="entry name" value="MYB_LIKE"/>
    <property type="match status" value="1"/>
</dbReference>
<dbReference type="GO" id="GO:0035267">
    <property type="term" value="C:NuA4 histone acetyltransferase complex"/>
    <property type="evidence" value="ECO:0007669"/>
    <property type="project" value="TreeGrafter"/>
</dbReference>
<name>A0A074VT35_AURM1</name>
<feature type="region of interest" description="Disordered" evidence="9">
    <location>
        <begin position="929"/>
        <end position="980"/>
    </location>
</feature>
<feature type="region of interest" description="Disordered" evidence="9">
    <location>
        <begin position="592"/>
        <end position="634"/>
    </location>
</feature>
<proteinExistence type="inferred from homology"/>
<feature type="region of interest" description="Disordered" evidence="9">
    <location>
        <begin position="716"/>
        <end position="754"/>
    </location>
</feature>
<organism evidence="12 13">
    <name type="scientific">Aureobasidium melanogenum (strain CBS 110374)</name>
    <name type="common">Aureobasidium pullulans var. melanogenum</name>
    <dbReference type="NCBI Taxonomy" id="1043003"/>
    <lineage>
        <taxon>Eukaryota</taxon>
        <taxon>Fungi</taxon>
        <taxon>Dikarya</taxon>
        <taxon>Ascomycota</taxon>
        <taxon>Pezizomycotina</taxon>
        <taxon>Dothideomycetes</taxon>
        <taxon>Dothideomycetidae</taxon>
        <taxon>Dothideales</taxon>
        <taxon>Saccotheciaceae</taxon>
        <taxon>Aureobasidium</taxon>
    </lineage>
</organism>
<feature type="region of interest" description="Disordered" evidence="9">
    <location>
        <begin position="294"/>
        <end position="365"/>
    </location>
</feature>
<evidence type="ECO:0000259" key="11">
    <source>
        <dbReference type="PROSITE" id="PS51204"/>
    </source>
</evidence>